<accession>A0A8I0N3Y2</accession>
<protein>
    <submittedName>
        <fullName evidence="2">ParB N-terminal domain-containing protein</fullName>
    </submittedName>
</protein>
<evidence type="ECO:0000313" key="3">
    <source>
        <dbReference type="Proteomes" id="UP000642265"/>
    </source>
</evidence>
<reference evidence="2" key="1">
    <citation type="submission" date="2020-09" db="EMBL/GenBank/DDBJ databases">
        <authorList>
            <person name="Dalcin Martins P."/>
        </authorList>
    </citation>
    <scope>NUCLEOTIDE SEQUENCE</scope>
    <source>
        <strain evidence="2">MAG47</strain>
    </source>
</reference>
<dbReference type="InterPro" id="IPR036086">
    <property type="entry name" value="ParB/Sulfiredoxin_sf"/>
</dbReference>
<reference evidence="2" key="2">
    <citation type="submission" date="2020-10" db="EMBL/GenBank/DDBJ databases">
        <title>Enrichment of novel Verrucomicrobia, Bacteroidetes and Krumholzibacteria in an oxygen-limited, methane- and iron-fed bioreactor inoculated with Bothnian Sea sediments.</title>
        <authorList>
            <person name="Martins P.D."/>
            <person name="de Jong A."/>
            <person name="Lenstra W.K."/>
            <person name="van Helmond N.A.G.M."/>
            <person name="Slomp C.P."/>
            <person name="Jetten M.S.M."/>
            <person name="Welte C.U."/>
            <person name="Rasigraf O."/>
        </authorList>
    </citation>
    <scope>NUCLEOTIDE SEQUENCE</scope>
    <source>
        <strain evidence="2">MAG47</strain>
    </source>
</reference>
<dbReference type="AlphaFoldDB" id="A0A8I0N3Y2"/>
<dbReference type="SUPFAM" id="SSF110849">
    <property type="entry name" value="ParB/Sulfiredoxin"/>
    <property type="match status" value="1"/>
</dbReference>
<feature type="domain" description="ParB-like N-terminal" evidence="1">
    <location>
        <begin position="4"/>
        <end position="95"/>
    </location>
</feature>
<organism evidence="2 3">
    <name type="scientific">Brucella anthropi</name>
    <name type="common">Ochrobactrum anthropi</name>
    <dbReference type="NCBI Taxonomy" id="529"/>
    <lineage>
        <taxon>Bacteria</taxon>
        <taxon>Pseudomonadati</taxon>
        <taxon>Pseudomonadota</taxon>
        <taxon>Alphaproteobacteria</taxon>
        <taxon>Hyphomicrobiales</taxon>
        <taxon>Brucellaceae</taxon>
        <taxon>Brucella/Ochrobactrum group</taxon>
        <taxon>Brucella</taxon>
    </lineage>
</organism>
<sequence length="283" mass="31982">MKTDFVSTALIDIPADAKKVPIDAARAIADSFLQIGQRQPIEVISTDNDRYQLVFGAKRLAAAKLIDRDVMVIIRHPDEFKHEAETRLVGIAENFYRHSLTALERSVDVADWCTIWRTAHPVKRGPKAKAELSTNLELNSNDTELLEVSSEFSLSFSEAAQRFLTISRNEVFRSFKIAGIPADLRERISIFQPLANNQQALLLIAAEPYERASRIVELILDGQAQTVTDAVSIIDELPRVNEQAPWEKIADRFARLKPAEQISFFVLHEAAILRWVADRKVKH</sequence>
<dbReference type="Proteomes" id="UP000642265">
    <property type="component" value="Unassembled WGS sequence"/>
</dbReference>
<name>A0A8I0N3Y2_BRUAN</name>
<dbReference type="Gene3D" id="3.90.1530.30">
    <property type="match status" value="1"/>
</dbReference>
<dbReference type="Pfam" id="PF02195">
    <property type="entry name" value="ParB_N"/>
    <property type="match status" value="1"/>
</dbReference>
<proteinExistence type="predicted"/>
<dbReference type="SMART" id="SM00470">
    <property type="entry name" value="ParB"/>
    <property type="match status" value="1"/>
</dbReference>
<dbReference type="InterPro" id="IPR003115">
    <property type="entry name" value="ParB_N"/>
</dbReference>
<gene>
    <name evidence="2" type="ORF">IH622_06305</name>
</gene>
<evidence type="ECO:0000259" key="1">
    <source>
        <dbReference type="SMART" id="SM00470"/>
    </source>
</evidence>
<dbReference type="EMBL" id="JACZKO010000019">
    <property type="protein sequence ID" value="MBE0560424.1"/>
    <property type="molecule type" value="Genomic_DNA"/>
</dbReference>
<evidence type="ECO:0000313" key="2">
    <source>
        <dbReference type="EMBL" id="MBE0560424.1"/>
    </source>
</evidence>
<comment type="caution">
    <text evidence="2">The sequence shown here is derived from an EMBL/GenBank/DDBJ whole genome shotgun (WGS) entry which is preliminary data.</text>
</comment>